<accession>A0A4R5P8I4</accession>
<gene>
    <name evidence="1" type="ORF">EJ571_17945</name>
</gene>
<dbReference type="AlphaFoldDB" id="A0A4R5P8I4"/>
<sequence length="240" mass="26636">MTDTTPATDAQKAYILKLANCQHISDVVGITRVRLSGWNAAHGDFTRSEASAIIEDLLEQQGKNAHEYVAVEYRKWVDNKYASNGRTPSTARYFVSGDAYSSDIRDVLRKAGSLAEVLYRGRDEERAERVMRSHQGGYELAGAHGHERLLKHLAPQEDIDLLSDVTPAHLRAAVKRKSARTGYVFDALRRWRRCTSLRNTSRPDTLAVIGALASSLTRTTTGPEAQRLVDQALETVQVSA</sequence>
<name>A0A4R5P8I4_9MYCO</name>
<dbReference type="EMBL" id="RXLR01000018">
    <property type="protein sequence ID" value="TDH19909.1"/>
    <property type="molecule type" value="Genomic_DNA"/>
</dbReference>
<reference evidence="1 2" key="1">
    <citation type="journal article" date="2019" name="Sci. Rep.">
        <title>Extended insight into the Mycobacterium chelonae-abscessus complex through whole genome sequencing of Mycobacterium salmoniphilum outbreak and Mycobacterium salmoniphilum-like strains.</title>
        <authorList>
            <person name="Behra P.R.K."/>
            <person name="Das S."/>
            <person name="Pettersson B.M.F."/>
            <person name="Shirreff L."/>
            <person name="DuCote T."/>
            <person name="Jacobsson K.G."/>
            <person name="Ennis D.G."/>
            <person name="Kirsebom L.A."/>
        </authorList>
    </citation>
    <scope>NUCLEOTIDE SEQUENCE [LARGE SCALE GENOMIC DNA]</scope>
    <source>
        <strain evidence="1 2">DSM 45524</strain>
    </source>
</reference>
<comment type="caution">
    <text evidence="1">The sequence shown here is derived from an EMBL/GenBank/DDBJ whole genome shotgun (WGS) entry which is preliminary data.</text>
</comment>
<organism evidence="1 2">
    <name type="scientific">Mycobacteroides franklinii</name>
    <dbReference type="NCBI Taxonomy" id="948102"/>
    <lineage>
        <taxon>Bacteria</taxon>
        <taxon>Bacillati</taxon>
        <taxon>Actinomycetota</taxon>
        <taxon>Actinomycetes</taxon>
        <taxon>Mycobacteriales</taxon>
        <taxon>Mycobacteriaceae</taxon>
        <taxon>Mycobacteroides</taxon>
    </lineage>
</organism>
<proteinExistence type="predicted"/>
<dbReference type="RefSeq" id="WP_078336420.1">
    <property type="nucleotide sequence ID" value="NZ_MAFQ01000019.1"/>
</dbReference>
<evidence type="ECO:0000313" key="1">
    <source>
        <dbReference type="EMBL" id="TDH19909.1"/>
    </source>
</evidence>
<protein>
    <submittedName>
        <fullName evidence="1">Uncharacterized protein</fullName>
    </submittedName>
</protein>
<dbReference type="Proteomes" id="UP000295627">
    <property type="component" value="Unassembled WGS sequence"/>
</dbReference>
<evidence type="ECO:0000313" key="2">
    <source>
        <dbReference type="Proteomes" id="UP000295627"/>
    </source>
</evidence>